<dbReference type="VEuPathDB" id="AmoebaDB:NF0041450"/>
<reference evidence="2 3" key="1">
    <citation type="journal article" date="2019" name="Sci. Rep.">
        <title>Nanopore sequencing improves the draft genome of the human pathogenic amoeba Naegleria fowleri.</title>
        <authorList>
            <person name="Liechti N."/>
            <person name="Schurch N."/>
            <person name="Bruggmann R."/>
            <person name="Wittwer M."/>
        </authorList>
    </citation>
    <scope>NUCLEOTIDE SEQUENCE [LARGE SCALE GENOMIC DNA]</scope>
    <source>
        <strain evidence="2 3">ATCC 30894</strain>
    </source>
</reference>
<comment type="caution">
    <text evidence="2">The sequence shown here is derived from an EMBL/GenBank/DDBJ whole genome shotgun (WGS) entry which is preliminary data.</text>
</comment>
<protein>
    <submittedName>
        <fullName evidence="2">Uncharacterized protein</fullName>
    </submittedName>
</protein>
<dbReference type="Proteomes" id="UP000444721">
    <property type="component" value="Unassembled WGS sequence"/>
</dbReference>
<dbReference type="GeneID" id="68111439"/>
<feature type="compositionally biased region" description="Polar residues" evidence="1">
    <location>
        <begin position="1"/>
        <end position="25"/>
    </location>
</feature>
<dbReference type="RefSeq" id="XP_044561639.1">
    <property type="nucleotide sequence ID" value="XM_044707613.1"/>
</dbReference>
<evidence type="ECO:0000313" key="3">
    <source>
        <dbReference type="Proteomes" id="UP000444721"/>
    </source>
</evidence>
<feature type="region of interest" description="Disordered" evidence="1">
    <location>
        <begin position="1"/>
        <end position="37"/>
    </location>
</feature>
<dbReference type="VEuPathDB" id="AmoebaDB:NfTy_068290"/>
<keyword evidence="3" id="KW-1185">Reference proteome</keyword>
<gene>
    <name evidence="2" type="ORF">FDP41_004221</name>
</gene>
<evidence type="ECO:0000256" key="1">
    <source>
        <dbReference type="SAM" id="MobiDB-lite"/>
    </source>
</evidence>
<name>A0A6A5BPI8_NAEFO</name>
<dbReference type="AlphaFoldDB" id="A0A6A5BPI8"/>
<evidence type="ECO:0000313" key="2">
    <source>
        <dbReference type="EMBL" id="KAF0976926.1"/>
    </source>
</evidence>
<dbReference type="EMBL" id="VFQX01000036">
    <property type="protein sequence ID" value="KAF0976926.1"/>
    <property type="molecule type" value="Genomic_DNA"/>
</dbReference>
<proteinExistence type="predicted"/>
<organism evidence="2 3">
    <name type="scientific">Naegleria fowleri</name>
    <name type="common">Brain eating amoeba</name>
    <dbReference type="NCBI Taxonomy" id="5763"/>
    <lineage>
        <taxon>Eukaryota</taxon>
        <taxon>Discoba</taxon>
        <taxon>Heterolobosea</taxon>
        <taxon>Tetramitia</taxon>
        <taxon>Eutetramitia</taxon>
        <taxon>Vahlkampfiidae</taxon>
        <taxon>Naegleria</taxon>
    </lineage>
</organism>
<dbReference type="VEuPathDB" id="AmoebaDB:FDP41_004221"/>
<accession>A0A6A5BPI8</accession>
<sequence>MISNNQPSSSRTAVDANTTQSSQRTITHDAEDDLASDDKRELTREMMIVAESEATVAEKKDDDDNCLEMNGIQFLKLHKGLLTISRYIDIIDKCQGRELSFFHINGLIEQIVNSKTDMHHGGQFLHVFWNLSKLLSRIRDLQMNIEFLFFEQDEVYTWLDVMEIDRMKTQEGLKSMTYSISEGVEILEQSIYRDDYMVSVKLPLSKVESPKWKPLLKELLRMYLSNNGFVCHTFKNMCDAKFLQLLRQREPGFILAQRNDHLFKSLCIFVGRFVGDSLNFGSNTCYSYVSGTSFSSTLECPCFVDVMDKIQEQGNAALSEKKAY</sequence>